<dbReference type="PANTHER" id="PTHR36195:SF4">
    <property type="entry name" value="DOMAIN PROTEIN, PUTATIVE (AFU_ORTHOLOGUE AFUA_5G01990)-RELATED"/>
    <property type="match status" value="1"/>
</dbReference>
<name>A0ABP9VDM3_9DEIO</name>
<dbReference type="EMBL" id="BAABRN010000028">
    <property type="protein sequence ID" value="GAA5502716.1"/>
    <property type="molecule type" value="Genomic_DNA"/>
</dbReference>
<dbReference type="Gene3D" id="2.40.180.10">
    <property type="entry name" value="Catalase core domain"/>
    <property type="match status" value="1"/>
</dbReference>
<evidence type="ECO:0000313" key="1">
    <source>
        <dbReference type="EMBL" id="GAA5502716.1"/>
    </source>
</evidence>
<protein>
    <recommendedName>
        <fullName evidence="3">Catalase</fullName>
    </recommendedName>
</protein>
<accession>A0ABP9VDM3</accession>
<dbReference type="SUPFAM" id="SSF56634">
    <property type="entry name" value="Heme-dependent catalase-like"/>
    <property type="match status" value="1"/>
</dbReference>
<dbReference type="CDD" id="cd08152">
    <property type="entry name" value="y4iL_like"/>
    <property type="match status" value="1"/>
</dbReference>
<reference evidence="1 2" key="1">
    <citation type="submission" date="2024-02" db="EMBL/GenBank/DDBJ databases">
        <title>Deinococcus xinjiangensis NBRC 107630.</title>
        <authorList>
            <person name="Ichikawa N."/>
            <person name="Katano-Makiyama Y."/>
            <person name="Hidaka K."/>
        </authorList>
    </citation>
    <scope>NUCLEOTIDE SEQUENCE [LARGE SCALE GENOMIC DNA]</scope>
    <source>
        <strain evidence="1 2">NBRC 107630</strain>
    </source>
</reference>
<comment type="caution">
    <text evidence="1">The sequence shown here is derived from an EMBL/GenBank/DDBJ whole genome shotgun (WGS) entry which is preliminary data.</text>
</comment>
<gene>
    <name evidence="1" type="ORF">Dxin01_02460</name>
</gene>
<dbReference type="PANTHER" id="PTHR36195">
    <property type="entry name" value="DOMAIN PROTEIN, PUTATIVE (AFU_ORTHOLOGUE AFUA_5G01990)-RELATED-RELATED"/>
    <property type="match status" value="1"/>
</dbReference>
<organism evidence="1 2">
    <name type="scientific">Deinococcus xinjiangensis</name>
    <dbReference type="NCBI Taxonomy" id="457454"/>
    <lineage>
        <taxon>Bacteria</taxon>
        <taxon>Thermotogati</taxon>
        <taxon>Deinococcota</taxon>
        <taxon>Deinococci</taxon>
        <taxon>Deinococcales</taxon>
        <taxon>Deinococcaceae</taxon>
        <taxon>Deinococcus</taxon>
    </lineage>
</organism>
<keyword evidence="2" id="KW-1185">Reference proteome</keyword>
<evidence type="ECO:0000313" key="2">
    <source>
        <dbReference type="Proteomes" id="UP001458946"/>
    </source>
</evidence>
<sequence length="361" mass="40234">MNYVKYTPDVEVKQPHEDEQIDQIVEMMHAANVKAFDKHRHAIRDAHAKQHGTVVGTLEIPELPEHLAQGLFAKPGSYAVVIRFSSAPGEIKDDSIPVPHGMAVKVIGVSGKKILPEQQEEVTQDFLMVSMPVIPFGTVEQYLKMQKIIALQDESPEEGQRAFAALARGGQKVLGLLGIHDPTLDGIAAQNEHILGQTFHTMAAIRYGDYISKLSAAPLSPEVHALEGKIIDTTKNPSAQRDALVEFFREHGAEYQLRAQLCTDLEKMPVEDGSVVWDEALSPQQPIARIVIPKQDAYSPERRVYSDDKLSFNPWHALPEHQPLGSIMRVRIKAYEKSTSFRHSMNVQPRVEPKDISEVPA</sequence>
<dbReference type="InterPro" id="IPR020835">
    <property type="entry name" value="Catalase_sf"/>
</dbReference>
<dbReference type="RefSeq" id="WP_353542684.1">
    <property type="nucleotide sequence ID" value="NZ_BAABRN010000028.1"/>
</dbReference>
<evidence type="ECO:0008006" key="3">
    <source>
        <dbReference type="Google" id="ProtNLM"/>
    </source>
</evidence>
<proteinExistence type="predicted"/>
<dbReference type="Proteomes" id="UP001458946">
    <property type="component" value="Unassembled WGS sequence"/>
</dbReference>